<evidence type="ECO:0000256" key="1">
    <source>
        <dbReference type="ARBA" id="ARBA00001954"/>
    </source>
</evidence>
<comment type="similarity">
    <text evidence="3">Belongs to the gamma-BBH/TMLD family.</text>
</comment>
<protein>
    <submittedName>
        <fullName evidence="11">Gamma-butyrobetaine dioxygenase</fullName>
    </submittedName>
</protein>
<dbReference type="GO" id="GO:0005739">
    <property type="term" value="C:mitochondrion"/>
    <property type="evidence" value="ECO:0007669"/>
    <property type="project" value="TreeGrafter"/>
</dbReference>
<dbReference type="PANTHER" id="PTHR10696">
    <property type="entry name" value="GAMMA-BUTYROBETAINE HYDROXYLASE-RELATED"/>
    <property type="match status" value="1"/>
</dbReference>
<comment type="cofactor">
    <cofactor evidence="1">
        <name>Fe(2+)</name>
        <dbReference type="ChEBI" id="CHEBI:29033"/>
    </cofactor>
</comment>
<dbReference type="InterPro" id="IPR003819">
    <property type="entry name" value="TauD/TfdA-like"/>
</dbReference>
<accession>A0A8T9C1R9</accession>
<dbReference type="OrthoDB" id="406634at2759"/>
<dbReference type="GO" id="GO:0046872">
    <property type="term" value="F:metal ion binding"/>
    <property type="evidence" value="ECO:0007669"/>
    <property type="project" value="UniProtKB-KW"/>
</dbReference>
<dbReference type="Pfam" id="PF02668">
    <property type="entry name" value="TauD"/>
    <property type="match status" value="1"/>
</dbReference>
<evidence type="ECO:0000256" key="4">
    <source>
        <dbReference type="ARBA" id="ARBA00022723"/>
    </source>
</evidence>
<evidence type="ECO:0000256" key="7">
    <source>
        <dbReference type="ARBA" id="ARBA00023002"/>
    </source>
</evidence>
<dbReference type="FunFam" id="3.60.130.10:FF:000001">
    <property type="entry name" value="Trimethyllysine dioxygenase, mitochondrial"/>
    <property type="match status" value="1"/>
</dbReference>
<dbReference type="CDD" id="cd00250">
    <property type="entry name" value="CAS_like"/>
    <property type="match status" value="1"/>
</dbReference>
<dbReference type="GO" id="GO:0051213">
    <property type="term" value="F:dioxygenase activity"/>
    <property type="evidence" value="ECO:0007669"/>
    <property type="project" value="UniProtKB-KW"/>
</dbReference>
<feature type="compositionally biased region" description="Low complexity" evidence="9">
    <location>
        <begin position="156"/>
        <end position="165"/>
    </location>
</feature>
<dbReference type="AlphaFoldDB" id="A0A8T9C1R9"/>
<evidence type="ECO:0000313" key="11">
    <source>
        <dbReference type="EMBL" id="TVY75971.1"/>
    </source>
</evidence>
<keyword evidence="7" id="KW-0560">Oxidoreductase</keyword>
<evidence type="ECO:0000256" key="3">
    <source>
        <dbReference type="ARBA" id="ARBA00008654"/>
    </source>
</evidence>
<dbReference type="SUPFAM" id="SSF51197">
    <property type="entry name" value="Clavaminate synthase-like"/>
    <property type="match status" value="1"/>
</dbReference>
<evidence type="ECO:0000256" key="8">
    <source>
        <dbReference type="ARBA" id="ARBA00023004"/>
    </source>
</evidence>
<dbReference type="GO" id="GO:0045329">
    <property type="term" value="P:carnitine biosynthetic process"/>
    <property type="evidence" value="ECO:0007669"/>
    <property type="project" value="UniProtKB-KW"/>
</dbReference>
<keyword evidence="6 11" id="KW-0223">Dioxygenase</keyword>
<evidence type="ECO:0000256" key="6">
    <source>
        <dbReference type="ARBA" id="ARBA00022964"/>
    </source>
</evidence>
<dbReference type="InterPro" id="IPR050411">
    <property type="entry name" value="AlphaKG_dependent_hydroxylases"/>
</dbReference>
<feature type="region of interest" description="Disordered" evidence="9">
    <location>
        <begin position="117"/>
        <end position="170"/>
    </location>
</feature>
<dbReference type="InterPro" id="IPR042098">
    <property type="entry name" value="TauD-like_sf"/>
</dbReference>
<name>A0A8T9C1R9_9HELO</name>
<organism evidence="11 12">
    <name type="scientific">Lachnellula suecica</name>
    <dbReference type="NCBI Taxonomy" id="602035"/>
    <lineage>
        <taxon>Eukaryota</taxon>
        <taxon>Fungi</taxon>
        <taxon>Dikarya</taxon>
        <taxon>Ascomycota</taxon>
        <taxon>Pezizomycotina</taxon>
        <taxon>Leotiomycetes</taxon>
        <taxon>Helotiales</taxon>
        <taxon>Lachnaceae</taxon>
        <taxon>Lachnellula</taxon>
    </lineage>
</organism>
<gene>
    <name evidence="11" type="primary">BBOX1</name>
    <name evidence="11" type="ORF">LSUE1_G006459</name>
</gene>
<keyword evidence="12" id="KW-1185">Reference proteome</keyword>
<reference evidence="11 12" key="1">
    <citation type="submission" date="2018-05" db="EMBL/GenBank/DDBJ databases">
        <title>Genome sequencing and assembly of the regulated plant pathogen Lachnellula willkommii and related sister species for the development of diagnostic species identification markers.</title>
        <authorList>
            <person name="Giroux E."/>
            <person name="Bilodeau G."/>
        </authorList>
    </citation>
    <scope>NUCLEOTIDE SEQUENCE [LARGE SCALE GENOMIC DNA]</scope>
    <source>
        <strain evidence="11 12">CBS 268.59</strain>
    </source>
</reference>
<comment type="caution">
    <text evidence="11">The sequence shown here is derived from an EMBL/GenBank/DDBJ whole genome shotgun (WGS) entry which is preliminary data.</text>
</comment>
<evidence type="ECO:0000256" key="9">
    <source>
        <dbReference type="SAM" id="MobiDB-lite"/>
    </source>
</evidence>
<evidence type="ECO:0000259" key="10">
    <source>
        <dbReference type="Pfam" id="PF02668"/>
    </source>
</evidence>
<evidence type="ECO:0000313" key="12">
    <source>
        <dbReference type="Proteomes" id="UP000469558"/>
    </source>
</evidence>
<dbReference type="Gene3D" id="3.60.130.10">
    <property type="entry name" value="Clavaminate synthase-like"/>
    <property type="match status" value="1"/>
</dbReference>
<dbReference type="EMBL" id="QGMK01000899">
    <property type="protein sequence ID" value="TVY75971.1"/>
    <property type="molecule type" value="Genomic_DNA"/>
</dbReference>
<comment type="cofactor">
    <cofactor evidence="2">
        <name>L-ascorbate</name>
        <dbReference type="ChEBI" id="CHEBI:38290"/>
    </cofactor>
</comment>
<keyword evidence="8" id="KW-0408">Iron</keyword>
<keyword evidence="5" id="KW-0124">Carnitine biosynthesis</keyword>
<keyword evidence="4" id="KW-0479">Metal-binding</keyword>
<dbReference type="PANTHER" id="PTHR10696:SF25">
    <property type="entry name" value="OXIDOREDUCTASE AIM17-RELATED"/>
    <property type="match status" value="1"/>
</dbReference>
<dbReference type="InterPro" id="IPR038492">
    <property type="entry name" value="GBBH-like_N_sf"/>
</dbReference>
<dbReference type="Gene3D" id="3.30.2020.30">
    <property type="match status" value="1"/>
</dbReference>
<feature type="domain" description="TauD/TfdA-like" evidence="10">
    <location>
        <begin position="313"/>
        <end position="556"/>
    </location>
</feature>
<proteinExistence type="inferred from homology"/>
<sequence>MFLRPSRRSLLSKGNSTSKCIFKSQSQSQNYASTSFSSPLDNFDAPLTRLVPLKYKQRRAIAKKQLAARERERGPSFRPLESQLRLVRKVGTPIKYRSVSLPPVFRNLDLQRASERAKPVWEEEVPGSGQEASLEGVSSGTGEPIVDNEVPGSGQESSAESSSSETIKPLVRRYQPSPADRARWQTVSGRGQLQKVKVGDEWFYSLLLRDACTCPKCVDPSSTQKNFETAQIPHGIKVRYLKTSENGDVHIKWAHDIPGYDRNHYTVFPKDSLILRSSSRQLKEITKSLIADRSQETVPVLWDAEKIKRKLEVIDFTAYMTTEKALARATWLLMTQGLVIIRGVPESKHQVGHIAERIGPIRNTFYGRTWDVKSVPDAKNVAYTSQHLGLHMDLLYMANPPGFQLLHCLKSTAKGGASLFADAFKAAKSLSNQQFDILTKVPLAYHYRNAGEHYYHTHPVIELQPSINNERPSIRHMNYSPPFQANYALPHNLPPSSATLFLNALRAFTKQIEHSENLLEYRLNEGECVIFNNRRILHGRKQFEMLGGERWLKGTYIDEDVVMSKYRVLKDKFYPNELSNCGGGKPLFDQRELNEMGTAGEQMTEVVEKTAWEGKQHTSQEVE</sequence>
<dbReference type="Proteomes" id="UP000469558">
    <property type="component" value="Unassembled WGS sequence"/>
</dbReference>
<evidence type="ECO:0000256" key="2">
    <source>
        <dbReference type="ARBA" id="ARBA00001961"/>
    </source>
</evidence>
<evidence type="ECO:0000256" key="5">
    <source>
        <dbReference type="ARBA" id="ARBA00022873"/>
    </source>
</evidence>